<dbReference type="EMBL" id="BPPX01000055">
    <property type="protein sequence ID" value="GJC90511.1"/>
    <property type="molecule type" value="Genomic_DNA"/>
</dbReference>
<dbReference type="Proteomes" id="UP001055172">
    <property type="component" value="Unassembled WGS sequence"/>
</dbReference>
<reference evidence="2 3" key="1">
    <citation type="submission" date="2021-07" db="EMBL/GenBank/DDBJ databases">
        <title>Genome data of Colletotrichum spaethianum.</title>
        <authorList>
            <person name="Utami Y.D."/>
            <person name="Hiruma K."/>
        </authorList>
    </citation>
    <scope>NUCLEOTIDE SEQUENCE [LARGE SCALE GENOMIC DNA]</scope>
    <source>
        <strain evidence="2 3">MAFF 242679</strain>
    </source>
</reference>
<evidence type="ECO:0000256" key="1">
    <source>
        <dbReference type="SAM" id="MobiDB-lite"/>
    </source>
</evidence>
<evidence type="ECO:0000313" key="2">
    <source>
        <dbReference type="EMBL" id="GJC90511.1"/>
    </source>
</evidence>
<gene>
    <name evidence="2" type="ORF">ColLi_13349</name>
</gene>
<evidence type="ECO:0000313" key="3">
    <source>
        <dbReference type="Proteomes" id="UP001055172"/>
    </source>
</evidence>
<dbReference type="AlphaFoldDB" id="A0AA37H014"/>
<keyword evidence="3" id="KW-1185">Reference proteome</keyword>
<sequence>MTKSPWMDMPGGCNRAPREWHSGIRISNRGLSTPARAALRTALRCRSDQSNRIPPPVSGISARNNSLDGTTQQDQRGAELQEVM</sequence>
<proteinExistence type="predicted"/>
<feature type="compositionally biased region" description="Polar residues" evidence="1">
    <location>
        <begin position="61"/>
        <end position="75"/>
    </location>
</feature>
<feature type="region of interest" description="Disordered" evidence="1">
    <location>
        <begin position="47"/>
        <end position="84"/>
    </location>
</feature>
<protein>
    <submittedName>
        <fullName evidence="2">Uncharacterized protein</fullName>
    </submittedName>
</protein>
<name>A0AA37H014_9PEZI</name>
<comment type="caution">
    <text evidence="2">The sequence shown here is derived from an EMBL/GenBank/DDBJ whole genome shotgun (WGS) entry which is preliminary data.</text>
</comment>
<organism evidence="2 3">
    <name type="scientific">Colletotrichum liriopes</name>
    <dbReference type="NCBI Taxonomy" id="708192"/>
    <lineage>
        <taxon>Eukaryota</taxon>
        <taxon>Fungi</taxon>
        <taxon>Dikarya</taxon>
        <taxon>Ascomycota</taxon>
        <taxon>Pezizomycotina</taxon>
        <taxon>Sordariomycetes</taxon>
        <taxon>Hypocreomycetidae</taxon>
        <taxon>Glomerellales</taxon>
        <taxon>Glomerellaceae</taxon>
        <taxon>Colletotrichum</taxon>
        <taxon>Colletotrichum spaethianum species complex</taxon>
    </lineage>
</organism>
<accession>A0AA37H014</accession>